<reference evidence="1" key="1">
    <citation type="submission" date="2016-10" db="EMBL/GenBank/DDBJ databases">
        <title>Sequence of Gallionella enrichment culture.</title>
        <authorList>
            <person name="Poehlein A."/>
            <person name="Muehling M."/>
            <person name="Daniel R."/>
        </authorList>
    </citation>
    <scope>NUCLEOTIDE SEQUENCE</scope>
</reference>
<gene>
    <name evidence="1" type="ORF">GALL_411540</name>
</gene>
<dbReference type="InterPro" id="IPR011856">
    <property type="entry name" value="tRNA_endonuc-like_dom_sf"/>
</dbReference>
<proteinExistence type="predicted"/>
<sequence>MTMNSWSNVQPMVDTKQTKTIGEHHVASELARRGWAPAMTRDGIARTDILAVMTNDEHRRLVEIQVKAARGPKFDNISWRLGTKEQDAISTEHEFFVLVAIPDDFALAPRNFIVPRRHVAAAAWIEHMQWLTDPDVEPGKRNVGPDQARSMLSTFASYENRWDLLLQEQCDVPVLLPPKFRVWIGLEGVGLPNGHPWHDLLPDW</sequence>
<protein>
    <submittedName>
        <fullName evidence="1">Uncharacterized protein</fullName>
    </submittedName>
</protein>
<accession>A0A1J5QB69</accession>
<name>A0A1J5QB69_9ZZZZ</name>
<dbReference type="AlphaFoldDB" id="A0A1J5QB69"/>
<dbReference type="GO" id="GO:0003676">
    <property type="term" value="F:nucleic acid binding"/>
    <property type="evidence" value="ECO:0007669"/>
    <property type="project" value="InterPro"/>
</dbReference>
<comment type="caution">
    <text evidence="1">The sequence shown here is derived from an EMBL/GenBank/DDBJ whole genome shotgun (WGS) entry which is preliminary data.</text>
</comment>
<organism evidence="1">
    <name type="scientific">mine drainage metagenome</name>
    <dbReference type="NCBI Taxonomy" id="410659"/>
    <lineage>
        <taxon>unclassified sequences</taxon>
        <taxon>metagenomes</taxon>
        <taxon>ecological metagenomes</taxon>
    </lineage>
</organism>
<evidence type="ECO:0000313" key="1">
    <source>
        <dbReference type="EMBL" id="OIQ77156.1"/>
    </source>
</evidence>
<dbReference type="EMBL" id="MLJW01001682">
    <property type="protein sequence ID" value="OIQ77156.1"/>
    <property type="molecule type" value="Genomic_DNA"/>
</dbReference>
<dbReference type="Gene3D" id="3.40.1350.10">
    <property type="match status" value="1"/>
</dbReference>